<feature type="domain" description="3-beta hydroxysteroid dehydrogenase/isomerase" evidence="3">
    <location>
        <begin position="11"/>
        <end position="283"/>
    </location>
</feature>
<name>A0A9N9RMU4_9DIPT</name>
<dbReference type="GO" id="GO:0016616">
    <property type="term" value="F:oxidoreductase activity, acting on the CH-OH group of donors, NAD or NADP as acceptor"/>
    <property type="evidence" value="ECO:0007669"/>
    <property type="project" value="InterPro"/>
</dbReference>
<keyword evidence="2" id="KW-0472">Membrane</keyword>
<evidence type="ECO:0000256" key="2">
    <source>
        <dbReference type="RuleBase" id="RU004475"/>
    </source>
</evidence>
<dbReference type="Gene3D" id="3.40.50.720">
    <property type="entry name" value="NAD(P)-binding Rossmann-like Domain"/>
    <property type="match status" value="1"/>
</dbReference>
<evidence type="ECO:0000259" key="3">
    <source>
        <dbReference type="Pfam" id="PF01073"/>
    </source>
</evidence>
<organism evidence="4 5">
    <name type="scientific">Chironomus riparius</name>
    <dbReference type="NCBI Taxonomy" id="315576"/>
    <lineage>
        <taxon>Eukaryota</taxon>
        <taxon>Metazoa</taxon>
        <taxon>Ecdysozoa</taxon>
        <taxon>Arthropoda</taxon>
        <taxon>Hexapoda</taxon>
        <taxon>Insecta</taxon>
        <taxon>Pterygota</taxon>
        <taxon>Neoptera</taxon>
        <taxon>Endopterygota</taxon>
        <taxon>Diptera</taxon>
        <taxon>Nematocera</taxon>
        <taxon>Chironomoidea</taxon>
        <taxon>Chironomidae</taxon>
        <taxon>Chironominae</taxon>
        <taxon>Chironomus</taxon>
    </lineage>
</organism>
<dbReference type="GO" id="GO:0006694">
    <property type="term" value="P:steroid biosynthetic process"/>
    <property type="evidence" value="ECO:0007669"/>
    <property type="project" value="InterPro"/>
</dbReference>
<dbReference type="OrthoDB" id="2735536at2759"/>
<dbReference type="InterPro" id="IPR002225">
    <property type="entry name" value="3Beta_OHSteriod_DH/Estase"/>
</dbReference>
<dbReference type="InterPro" id="IPR036291">
    <property type="entry name" value="NAD(P)-bd_dom_sf"/>
</dbReference>
<keyword evidence="2" id="KW-0812">Transmembrane</keyword>
<proteinExistence type="inferred from homology"/>
<accession>A0A9N9RMU4</accession>
<reference evidence="4" key="1">
    <citation type="submission" date="2022-01" db="EMBL/GenBank/DDBJ databases">
        <authorList>
            <person name="King R."/>
        </authorList>
    </citation>
    <scope>NUCLEOTIDE SEQUENCE</scope>
</reference>
<dbReference type="EMBL" id="OU895877">
    <property type="protein sequence ID" value="CAG9799847.1"/>
    <property type="molecule type" value="Genomic_DNA"/>
</dbReference>
<reference evidence="4" key="2">
    <citation type="submission" date="2022-10" db="EMBL/GenBank/DDBJ databases">
        <authorList>
            <consortium name="ENA_rothamsted_submissions"/>
            <consortium name="culmorum"/>
            <person name="King R."/>
        </authorList>
    </citation>
    <scope>NUCLEOTIDE SEQUENCE</scope>
</reference>
<keyword evidence="5" id="KW-1185">Reference proteome</keyword>
<dbReference type="PANTHER" id="PTHR10366">
    <property type="entry name" value="NAD DEPENDENT EPIMERASE/DEHYDRATASE"/>
    <property type="match status" value="1"/>
</dbReference>
<gene>
    <name evidence="4" type="ORF">CHIRRI_LOCUS2805</name>
</gene>
<dbReference type="FunFam" id="3.40.50.720:FF:000495">
    <property type="entry name" value="3 hydroxysteroid dehydrogenase, putative"/>
    <property type="match status" value="1"/>
</dbReference>
<protein>
    <recommendedName>
        <fullName evidence="3">3-beta hydroxysteroid dehydrogenase/isomerase domain-containing protein</fullName>
    </recommendedName>
</protein>
<sequence>MSEETVGDIVLITGGSGFLGQHIVRLIEERDPTVKEIRIVDLRPYENRLNHPEKIKITSVVGDICDASAIEHAFEGVTCVFHCAAYISFHYPPNIDELNRVNVKGTRTIIDLCIRHNVPNLIYTSTALVSFATYMGQGSFSIIINQTENKAKTPATDSQFIIPGFPATKLRAEKMVLSSYGRKLANGEDHLKTVCLRPTCMYGEEDNHFFTKILKFADKWNGKIPRLAEGGKKQCTYVGNAAWAHLCAKDKLKNEPKSIAGMPIFITDDTPVTDAVRLAQRINADMEAFKIKPTSWSIPFVICFIIVMFMEMFVKFMNLFTKYQVKYCPRGMFAYASSFVLLDRLRSSTALEYDPIYSVNEGFSRSGKWYDLWIQRYKDKNLKKHKQQQQQLREHESS</sequence>
<feature type="transmembrane region" description="Helical" evidence="2">
    <location>
        <begin position="296"/>
        <end position="314"/>
    </location>
</feature>
<evidence type="ECO:0000256" key="1">
    <source>
        <dbReference type="ARBA" id="ARBA00023002"/>
    </source>
</evidence>
<comment type="similarity">
    <text evidence="2">Belongs to the 3-beta-HSD family.</text>
</comment>
<evidence type="ECO:0000313" key="4">
    <source>
        <dbReference type="EMBL" id="CAG9799847.1"/>
    </source>
</evidence>
<dbReference type="AlphaFoldDB" id="A0A9N9RMU4"/>
<dbReference type="Pfam" id="PF01073">
    <property type="entry name" value="3Beta_HSD"/>
    <property type="match status" value="1"/>
</dbReference>
<dbReference type="SUPFAM" id="SSF51735">
    <property type="entry name" value="NAD(P)-binding Rossmann-fold domains"/>
    <property type="match status" value="1"/>
</dbReference>
<dbReference type="InterPro" id="IPR050425">
    <property type="entry name" value="NAD(P)_dehydrat-like"/>
</dbReference>
<evidence type="ECO:0000313" key="5">
    <source>
        <dbReference type="Proteomes" id="UP001153620"/>
    </source>
</evidence>
<keyword evidence="1 2" id="KW-0560">Oxidoreductase</keyword>
<dbReference type="Proteomes" id="UP001153620">
    <property type="component" value="Chromosome 1"/>
</dbReference>
<keyword evidence="2" id="KW-1133">Transmembrane helix</keyword>
<dbReference type="PANTHER" id="PTHR10366:SF853">
    <property type="entry name" value="GH25466P"/>
    <property type="match status" value="1"/>
</dbReference>